<dbReference type="KEGG" id="pfy:PFICI_05772"/>
<dbReference type="Proteomes" id="UP000030651">
    <property type="component" value="Unassembled WGS sequence"/>
</dbReference>
<dbReference type="AlphaFoldDB" id="W3XFB3"/>
<sequence length="264" mass="29325">MGGGYRVSSTRHRSPQRPPRSRQPSWVPGGDAGGVQSSRGRSQGIRGPANVHNDPFVDSGRTAPLGEWFSIPGVRPDWRWPASSEGGGDTVMEDRDSFNEDEGEIVLVGRPSDEGEVSDSAEPDMFGAHEWRPAGLIRRPAVRRPDHPRRAPFRPPPPRTPSRRAPGNLPPSRLPARPSRPWSPPPEYSPPRNLPPRYSTLSVRPRQAVGRPSHYRWLRARAIGDHVVDTGYHVVGTMLETAGQAMVETGSYLMGERRDGRRRR</sequence>
<dbReference type="InParanoid" id="W3XFB3"/>
<dbReference type="RefSeq" id="XP_007832544.1">
    <property type="nucleotide sequence ID" value="XM_007834353.1"/>
</dbReference>
<evidence type="ECO:0000256" key="1">
    <source>
        <dbReference type="SAM" id="MobiDB-lite"/>
    </source>
</evidence>
<evidence type="ECO:0000313" key="2">
    <source>
        <dbReference type="EMBL" id="ETS83896.1"/>
    </source>
</evidence>
<organism evidence="2 3">
    <name type="scientific">Pestalotiopsis fici (strain W106-1 / CGMCC3.15140)</name>
    <dbReference type="NCBI Taxonomy" id="1229662"/>
    <lineage>
        <taxon>Eukaryota</taxon>
        <taxon>Fungi</taxon>
        <taxon>Dikarya</taxon>
        <taxon>Ascomycota</taxon>
        <taxon>Pezizomycotina</taxon>
        <taxon>Sordariomycetes</taxon>
        <taxon>Xylariomycetidae</taxon>
        <taxon>Amphisphaeriales</taxon>
        <taxon>Sporocadaceae</taxon>
        <taxon>Pestalotiopsis</taxon>
    </lineage>
</organism>
<keyword evidence="3" id="KW-1185">Reference proteome</keyword>
<dbReference type="GeneID" id="19270785"/>
<feature type="compositionally biased region" description="Pro residues" evidence="1">
    <location>
        <begin position="181"/>
        <end position="194"/>
    </location>
</feature>
<dbReference type="HOGENOM" id="CLU_1054143_0_0_1"/>
<feature type="region of interest" description="Disordered" evidence="1">
    <location>
        <begin position="1"/>
        <end position="206"/>
    </location>
</feature>
<dbReference type="EMBL" id="KI912111">
    <property type="protein sequence ID" value="ETS83896.1"/>
    <property type="molecule type" value="Genomic_DNA"/>
</dbReference>
<gene>
    <name evidence="2" type="ORF">PFICI_05772</name>
</gene>
<proteinExistence type="predicted"/>
<protein>
    <submittedName>
        <fullName evidence="2">Uncharacterized protein</fullName>
    </submittedName>
</protein>
<name>W3XFB3_PESFW</name>
<feature type="compositionally biased region" description="Low complexity" evidence="1">
    <location>
        <begin position="34"/>
        <end position="47"/>
    </location>
</feature>
<accession>W3XFB3</accession>
<evidence type="ECO:0000313" key="3">
    <source>
        <dbReference type="Proteomes" id="UP000030651"/>
    </source>
</evidence>
<reference evidence="3" key="1">
    <citation type="journal article" date="2015" name="BMC Genomics">
        <title>Genomic and transcriptomic analysis of the endophytic fungus Pestalotiopsis fici reveals its lifestyle and high potential for synthesis of natural products.</title>
        <authorList>
            <person name="Wang X."/>
            <person name="Zhang X."/>
            <person name="Liu L."/>
            <person name="Xiang M."/>
            <person name="Wang W."/>
            <person name="Sun X."/>
            <person name="Che Y."/>
            <person name="Guo L."/>
            <person name="Liu G."/>
            <person name="Guo L."/>
            <person name="Wang C."/>
            <person name="Yin W.B."/>
            <person name="Stadler M."/>
            <person name="Zhang X."/>
            <person name="Liu X."/>
        </authorList>
    </citation>
    <scope>NUCLEOTIDE SEQUENCE [LARGE SCALE GENOMIC DNA]</scope>
    <source>
        <strain evidence="3">W106-1 / CGMCC3.15140</strain>
    </source>
</reference>